<dbReference type="EMBL" id="CP075897">
    <property type="protein sequence ID" value="QWB31559.1"/>
    <property type="molecule type" value="Genomic_DNA"/>
</dbReference>
<accession>A0ABX8GDV7</accession>
<keyword evidence="3" id="KW-1185">Reference proteome</keyword>
<dbReference type="Proteomes" id="UP000679498">
    <property type="component" value="Chromosome"/>
</dbReference>
<proteinExistence type="predicted"/>
<gene>
    <name evidence="2" type="ORF">KKI46_07925</name>
</gene>
<evidence type="ECO:0000256" key="1">
    <source>
        <dbReference type="SAM" id="Phobius"/>
    </source>
</evidence>
<dbReference type="RefSeq" id="WP_050677872.1">
    <property type="nucleotide sequence ID" value="NZ_CP030931.1"/>
</dbReference>
<name>A0ABX8GDV7_EXIAC</name>
<organism evidence="2 3">
    <name type="scientific">Exiguobacterium acetylicum</name>
    <name type="common">Brevibacterium acetylicum</name>
    <dbReference type="NCBI Taxonomy" id="41170"/>
    <lineage>
        <taxon>Bacteria</taxon>
        <taxon>Bacillati</taxon>
        <taxon>Bacillota</taxon>
        <taxon>Bacilli</taxon>
        <taxon>Bacillales</taxon>
        <taxon>Bacillales Family XII. Incertae Sedis</taxon>
        <taxon>Exiguobacterium</taxon>
    </lineage>
</organism>
<feature type="transmembrane region" description="Helical" evidence="1">
    <location>
        <begin position="52"/>
        <end position="70"/>
    </location>
</feature>
<evidence type="ECO:0000313" key="2">
    <source>
        <dbReference type="EMBL" id="QWB31559.1"/>
    </source>
</evidence>
<keyword evidence="1" id="KW-0472">Membrane</keyword>
<dbReference type="GeneID" id="88811596"/>
<keyword evidence="1" id="KW-1133">Transmembrane helix</keyword>
<keyword evidence="1" id="KW-0812">Transmembrane</keyword>
<protein>
    <submittedName>
        <fullName evidence="2">Uncharacterized protein</fullName>
    </submittedName>
</protein>
<evidence type="ECO:0000313" key="3">
    <source>
        <dbReference type="Proteomes" id="UP000679498"/>
    </source>
</evidence>
<sequence>MNFFISALIISICLGIQYFLSSRHNPYLGIIMPIVLVIFLTWRYFDGRYNSFLAYVLILGVGMISLWEQWSRGRKKLKENQEKELERMRVHDTL</sequence>
<reference evidence="2 3" key="1">
    <citation type="submission" date="2021-05" db="EMBL/GenBank/DDBJ databases">
        <title>Biocontrol using Exiguobacterium acetylicum SI17 against litchi downy blight caused by Peronophythora litchii.</title>
        <authorList>
            <person name="Zheng L."/>
        </authorList>
    </citation>
    <scope>NUCLEOTIDE SEQUENCE [LARGE SCALE GENOMIC DNA]</scope>
    <source>
        <strain evidence="2 3">SI17</strain>
    </source>
</reference>
<feature type="transmembrane region" description="Helical" evidence="1">
    <location>
        <begin position="25"/>
        <end position="45"/>
    </location>
</feature>